<comment type="caution">
    <text evidence="2">The sequence shown here is derived from an EMBL/GenBank/DDBJ whole genome shotgun (WGS) entry which is preliminary data.</text>
</comment>
<protein>
    <submittedName>
        <fullName evidence="2">NAD(P)H-binding protein</fullName>
    </submittedName>
</protein>
<keyword evidence="3" id="KW-1185">Reference proteome</keyword>
<dbReference type="PANTHER" id="PTHR43355:SF2">
    <property type="entry name" value="FLAVIN REDUCTASE (NADPH)"/>
    <property type="match status" value="1"/>
</dbReference>
<dbReference type="InterPro" id="IPR051606">
    <property type="entry name" value="Polyketide_Oxido-like"/>
</dbReference>
<dbReference type="EMBL" id="JAMXQV010000017">
    <property type="protein sequence ID" value="MCR6486971.1"/>
    <property type="molecule type" value="Genomic_DNA"/>
</dbReference>
<gene>
    <name evidence="2" type="ORF">M8542_29495</name>
</gene>
<evidence type="ECO:0000313" key="2">
    <source>
        <dbReference type="EMBL" id="MCR6486971.1"/>
    </source>
</evidence>
<dbReference type="Gene3D" id="3.40.50.720">
    <property type="entry name" value="NAD(P)-binding Rossmann-like Domain"/>
    <property type="match status" value="1"/>
</dbReference>
<dbReference type="Pfam" id="PF13460">
    <property type="entry name" value="NAD_binding_10"/>
    <property type="match status" value="1"/>
</dbReference>
<evidence type="ECO:0000313" key="3">
    <source>
        <dbReference type="Proteomes" id="UP001144096"/>
    </source>
</evidence>
<sequence length="202" mass="20022">MSRVAVLGASGAVGSELVKQALERGHEVVAISRRASATGERLTSVAADVHDAAGIADALRGSEIVLDALGLRKGDPPGVLTAGARAVVAAGPARAVSVGAFGTGPSADAAGWLTRTLLSQFMKAELPDKVSADAAILGMGGTVVHAGPMKSGPVSPAGRAVPIGSAPRRWFPASVTHATVAAAMLDAAEDGPRGEVLVALPE</sequence>
<dbReference type="GO" id="GO:0016646">
    <property type="term" value="F:oxidoreductase activity, acting on the CH-NH group of donors, NAD or NADP as acceptor"/>
    <property type="evidence" value="ECO:0007669"/>
    <property type="project" value="TreeGrafter"/>
</dbReference>
<evidence type="ECO:0000259" key="1">
    <source>
        <dbReference type="Pfam" id="PF13460"/>
    </source>
</evidence>
<accession>A0A9X2SNE8</accession>
<dbReference type="SUPFAM" id="SSF51735">
    <property type="entry name" value="NAD(P)-binding Rossmann-fold domains"/>
    <property type="match status" value="1"/>
</dbReference>
<dbReference type="Proteomes" id="UP001144096">
    <property type="component" value="Unassembled WGS sequence"/>
</dbReference>
<reference evidence="2" key="1">
    <citation type="submission" date="2022-06" db="EMBL/GenBank/DDBJ databases">
        <title>Amycolatopsis iheyaensis sp. nov., a new species of the genus Amycolatopsis isolated from soil in Iheya island, Japan.</title>
        <authorList>
            <person name="Ngamcharungchit C."/>
            <person name="Kanto H."/>
            <person name="Take A."/>
            <person name="Intra B."/>
            <person name="Matsumoto A."/>
            <person name="Panbangred W."/>
            <person name="Inahashi Y."/>
        </authorList>
    </citation>
    <scope>NUCLEOTIDE SEQUENCE</scope>
    <source>
        <strain evidence="2">OK19-0408</strain>
    </source>
</reference>
<dbReference type="InterPro" id="IPR036291">
    <property type="entry name" value="NAD(P)-bd_dom_sf"/>
</dbReference>
<organism evidence="2 3">
    <name type="scientific">Amycolatopsis iheyensis</name>
    <dbReference type="NCBI Taxonomy" id="2945988"/>
    <lineage>
        <taxon>Bacteria</taxon>
        <taxon>Bacillati</taxon>
        <taxon>Actinomycetota</taxon>
        <taxon>Actinomycetes</taxon>
        <taxon>Pseudonocardiales</taxon>
        <taxon>Pseudonocardiaceae</taxon>
        <taxon>Amycolatopsis</taxon>
    </lineage>
</organism>
<proteinExistence type="predicted"/>
<dbReference type="PANTHER" id="PTHR43355">
    <property type="entry name" value="FLAVIN REDUCTASE (NADPH)"/>
    <property type="match status" value="1"/>
</dbReference>
<dbReference type="RefSeq" id="WP_257923538.1">
    <property type="nucleotide sequence ID" value="NZ_JAMXQV010000017.1"/>
</dbReference>
<name>A0A9X2SNE8_9PSEU</name>
<dbReference type="InterPro" id="IPR016040">
    <property type="entry name" value="NAD(P)-bd_dom"/>
</dbReference>
<feature type="domain" description="NAD(P)-binding" evidence="1">
    <location>
        <begin position="8"/>
        <end position="190"/>
    </location>
</feature>
<dbReference type="AlphaFoldDB" id="A0A9X2SNE8"/>